<dbReference type="AlphaFoldDB" id="A0A1M5J8C2"/>
<evidence type="ECO:0000313" key="1">
    <source>
        <dbReference type="EMBL" id="SHG36812.1"/>
    </source>
</evidence>
<gene>
    <name evidence="1" type="ORF">SAMN05444388_102423</name>
</gene>
<proteinExistence type="predicted"/>
<evidence type="ECO:0008006" key="3">
    <source>
        <dbReference type="Google" id="ProtNLM"/>
    </source>
</evidence>
<accession>A0A1M5J8C2</accession>
<organism evidence="1 2">
    <name type="scientific">Flavobacterium johnsoniae</name>
    <name type="common">Cytophaga johnsonae</name>
    <dbReference type="NCBI Taxonomy" id="986"/>
    <lineage>
        <taxon>Bacteria</taxon>
        <taxon>Pseudomonadati</taxon>
        <taxon>Bacteroidota</taxon>
        <taxon>Flavobacteriia</taxon>
        <taxon>Flavobacteriales</taxon>
        <taxon>Flavobacteriaceae</taxon>
        <taxon>Flavobacterium</taxon>
    </lineage>
</organism>
<dbReference type="EMBL" id="FQWH01000002">
    <property type="protein sequence ID" value="SHG36812.1"/>
    <property type="molecule type" value="Genomic_DNA"/>
</dbReference>
<reference evidence="1 2" key="1">
    <citation type="submission" date="2016-11" db="EMBL/GenBank/DDBJ databases">
        <authorList>
            <person name="Jaros S."/>
            <person name="Januszkiewicz K."/>
            <person name="Wedrychowicz H."/>
        </authorList>
    </citation>
    <scope>NUCLEOTIDE SEQUENCE [LARGE SCALE GENOMIC DNA]</scope>
    <source>
        <strain evidence="1 2">DSM 6792</strain>
    </source>
</reference>
<name>A0A1M5J8C2_FLAJO</name>
<dbReference type="PROSITE" id="PS51257">
    <property type="entry name" value="PROKAR_LIPOPROTEIN"/>
    <property type="match status" value="1"/>
</dbReference>
<sequence length="341" mass="40057">MKRIYQLLCLIMILSCNNTNKKDMKTKENFSWGVAIIAPRMYPIEIHKGYLGNDKKMIAPFINTGLMQQGWAYYGDVFSGGNEMPTELSATWISYAEKKFWKIETEIDKKTQDKIRQLFIEGYENKALSGTWSHITYKKITIGLAPGGIVILWASGLNKKTEIAHYQAKETFVSVNEFCRNPDEYTQQEFYDDRFEDYVPKETQEYIKKNGVPLTLYEEYRTKYNYRFDLQFHKTDKESNDRESEYVNGEKEIVKIEDLNSYQTKALPSYCRFWFSQYNAEAEFDGGEILNAFKKISKNHPDKNIDIEAKVAFMYKTVDFIVKCEGEEIPLQNVVVRMWKN</sequence>
<evidence type="ECO:0000313" key="2">
    <source>
        <dbReference type="Proteomes" id="UP000184112"/>
    </source>
</evidence>
<dbReference type="Proteomes" id="UP000184112">
    <property type="component" value="Unassembled WGS sequence"/>
</dbReference>
<dbReference type="Pfam" id="PF11153">
    <property type="entry name" value="DUF2931"/>
    <property type="match status" value="1"/>
</dbReference>
<protein>
    <recommendedName>
        <fullName evidence="3">DUF2931 family protein</fullName>
    </recommendedName>
</protein>
<dbReference type="InterPro" id="IPR021326">
    <property type="entry name" value="DUF2931"/>
</dbReference>